<dbReference type="InterPro" id="IPR000131">
    <property type="entry name" value="ATP_synth_F1_gsu"/>
</dbReference>
<comment type="subunit">
    <text evidence="10">F-type ATPases have 2 components, CF(1) - the catalytic core - and CF(0) - the membrane proton channel. CF(1) has five subunits: alpha(3), beta(3), gamma(1), delta(1), epsilon(1). CF(0) has three main subunits: a, b and c.</text>
</comment>
<dbReference type="Pfam" id="PF00231">
    <property type="entry name" value="ATP-synt"/>
    <property type="match status" value="1"/>
</dbReference>
<evidence type="ECO:0000256" key="2">
    <source>
        <dbReference type="ARBA" id="ARBA00004170"/>
    </source>
</evidence>
<dbReference type="NCBIfam" id="TIGR01146">
    <property type="entry name" value="ATPsyn_F1gamma"/>
    <property type="match status" value="1"/>
</dbReference>
<dbReference type="RefSeq" id="WP_322608436.1">
    <property type="nucleotide sequence ID" value="NZ_JARVCO010000010.1"/>
</dbReference>
<dbReference type="PROSITE" id="PS00153">
    <property type="entry name" value="ATPASE_GAMMA"/>
    <property type="match status" value="1"/>
</dbReference>
<keyword evidence="6 10" id="KW-0406">Ion transport</keyword>
<dbReference type="CDD" id="cd12151">
    <property type="entry name" value="F1-ATPase_gamma"/>
    <property type="match status" value="1"/>
</dbReference>
<keyword evidence="8 10" id="KW-0139">CF(1)</keyword>
<dbReference type="InterPro" id="IPR023632">
    <property type="entry name" value="ATP_synth_F1_gsu_CS"/>
</dbReference>
<dbReference type="Gene3D" id="1.10.287.80">
    <property type="entry name" value="ATP synthase, gamma subunit, helix hairpin domain"/>
    <property type="match status" value="1"/>
</dbReference>
<keyword evidence="4 10" id="KW-0813">Transport</keyword>
<dbReference type="EMBL" id="JARVCO010000010">
    <property type="protein sequence ID" value="MDZ8118638.1"/>
    <property type="molecule type" value="Genomic_DNA"/>
</dbReference>
<dbReference type="PANTHER" id="PTHR11693:SF22">
    <property type="entry name" value="ATP SYNTHASE SUBUNIT GAMMA, MITOCHONDRIAL"/>
    <property type="match status" value="1"/>
</dbReference>
<evidence type="ECO:0000256" key="8">
    <source>
        <dbReference type="ARBA" id="ARBA00023196"/>
    </source>
</evidence>
<keyword evidence="13" id="KW-1185">Reference proteome</keyword>
<comment type="function">
    <text evidence="1 10">Produces ATP from ADP in the presence of a proton gradient across the membrane. The gamma chain is believed to be important in regulating ATPase activity and the flow of protons through the CF(0) complex.</text>
</comment>
<evidence type="ECO:0000256" key="7">
    <source>
        <dbReference type="ARBA" id="ARBA00023136"/>
    </source>
</evidence>
<comment type="similarity">
    <text evidence="3 10">Belongs to the ATPase gamma chain family.</text>
</comment>
<evidence type="ECO:0000313" key="12">
    <source>
        <dbReference type="EMBL" id="MDZ8118638.1"/>
    </source>
</evidence>
<keyword evidence="10" id="KW-1003">Cell membrane</keyword>
<keyword evidence="9 10" id="KW-0066">ATP synthesis</keyword>
<keyword evidence="5 10" id="KW-0375">Hydrogen ion transport</keyword>
<evidence type="ECO:0000313" key="13">
    <source>
        <dbReference type="Proteomes" id="UP001290861"/>
    </source>
</evidence>
<proteinExistence type="inferred from homology"/>
<evidence type="ECO:0000256" key="6">
    <source>
        <dbReference type="ARBA" id="ARBA00023065"/>
    </source>
</evidence>
<comment type="caution">
    <text evidence="12">The sequence shown here is derived from an EMBL/GenBank/DDBJ whole genome shotgun (WGS) entry which is preliminary data.</text>
</comment>
<evidence type="ECO:0000256" key="10">
    <source>
        <dbReference type="HAMAP-Rule" id="MF_00815"/>
    </source>
</evidence>
<keyword evidence="11" id="KW-0175">Coiled coil</keyword>
<evidence type="ECO:0000256" key="11">
    <source>
        <dbReference type="SAM" id="Coils"/>
    </source>
</evidence>
<dbReference type="PANTHER" id="PTHR11693">
    <property type="entry name" value="ATP SYNTHASE GAMMA CHAIN"/>
    <property type="match status" value="1"/>
</dbReference>
<dbReference type="InterPro" id="IPR035968">
    <property type="entry name" value="ATP_synth_F1_ATPase_gsu"/>
</dbReference>
<keyword evidence="7 10" id="KW-0472">Membrane</keyword>
<feature type="coiled-coil region" evidence="11">
    <location>
        <begin position="4"/>
        <end position="55"/>
    </location>
</feature>
<dbReference type="Gene3D" id="3.40.1380.10">
    <property type="match status" value="1"/>
</dbReference>
<dbReference type="SUPFAM" id="SSF52943">
    <property type="entry name" value="ATP synthase (F1-ATPase), gamma subunit"/>
    <property type="match status" value="1"/>
</dbReference>
<evidence type="ECO:0000256" key="1">
    <source>
        <dbReference type="ARBA" id="ARBA00003456"/>
    </source>
</evidence>
<comment type="subcellular location">
    <subcellularLocation>
        <location evidence="10">Cell membrane</location>
        <topology evidence="10">Peripheral membrane protein</topology>
    </subcellularLocation>
    <subcellularLocation>
        <location evidence="2">Membrane</location>
        <topology evidence="2">Peripheral membrane protein</topology>
    </subcellularLocation>
</comment>
<evidence type="ECO:0000256" key="4">
    <source>
        <dbReference type="ARBA" id="ARBA00022448"/>
    </source>
</evidence>
<sequence length="291" mass="32579">MASIKEYNRKLSSLKNTVKITKTMKMVSASKLRRAQEAENRAKDYAHEVNNLIYRVAGSVEEEMHPLLMPHAEAKKVLLLVFSSDKGLCGGFNNTLIKHVERQCTALEAEGKEVSMAFCGRRGFLHFGKRAPVFKNYAGVTAAPNSRDAAEIAEELEAAFVNGDIDEVHMIYNHFVSPLSQVPQMDRLMPLPMSTLEDHDQVDEIREDDFISEPPLSELLERLIPRLVVFKVFYALLENAAGEHGARMTAMDNATTNANKMIDEYTLLRNRARQAAITTELIEIISGAEAL</sequence>
<evidence type="ECO:0000256" key="3">
    <source>
        <dbReference type="ARBA" id="ARBA00007681"/>
    </source>
</evidence>
<dbReference type="HAMAP" id="MF_00815">
    <property type="entry name" value="ATP_synth_gamma_bact"/>
    <property type="match status" value="1"/>
</dbReference>
<name>A0ABU5MWR7_9BACT</name>
<dbReference type="Proteomes" id="UP001290861">
    <property type="component" value="Unassembled WGS sequence"/>
</dbReference>
<dbReference type="PRINTS" id="PR00126">
    <property type="entry name" value="ATPASEGAMMA"/>
</dbReference>
<organism evidence="12 13">
    <name type="scientific">Pontiella agarivorans</name>
    <dbReference type="NCBI Taxonomy" id="3038953"/>
    <lineage>
        <taxon>Bacteria</taxon>
        <taxon>Pseudomonadati</taxon>
        <taxon>Kiritimatiellota</taxon>
        <taxon>Kiritimatiellia</taxon>
        <taxon>Kiritimatiellales</taxon>
        <taxon>Pontiellaceae</taxon>
        <taxon>Pontiella</taxon>
    </lineage>
</organism>
<evidence type="ECO:0000256" key="9">
    <source>
        <dbReference type="ARBA" id="ARBA00023310"/>
    </source>
</evidence>
<protein>
    <recommendedName>
        <fullName evidence="10">ATP synthase gamma chain</fullName>
    </recommendedName>
    <alternativeName>
        <fullName evidence="10">ATP synthase F1 sector gamma subunit</fullName>
    </alternativeName>
    <alternativeName>
        <fullName evidence="10">F-ATPase gamma subunit</fullName>
    </alternativeName>
</protein>
<accession>A0ABU5MWR7</accession>
<evidence type="ECO:0000256" key="5">
    <source>
        <dbReference type="ARBA" id="ARBA00022781"/>
    </source>
</evidence>
<gene>
    <name evidence="10 12" type="primary">atpG</name>
    <name evidence="12" type="ORF">P9H32_08350</name>
</gene>
<reference evidence="12 13" key="1">
    <citation type="journal article" date="2024" name="Appl. Environ. Microbiol.">
        <title>Pontiella agarivorans sp. nov., a novel marine anaerobic bacterium capable of degrading macroalgal polysaccharides and fixing nitrogen.</title>
        <authorList>
            <person name="Liu N."/>
            <person name="Kivenson V."/>
            <person name="Peng X."/>
            <person name="Cui Z."/>
            <person name="Lankiewicz T.S."/>
            <person name="Gosselin K.M."/>
            <person name="English C.J."/>
            <person name="Blair E.M."/>
            <person name="O'Malley M.A."/>
            <person name="Valentine D.L."/>
        </authorList>
    </citation>
    <scope>NUCLEOTIDE SEQUENCE [LARGE SCALE GENOMIC DNA]</scope>
    <source>
        <strain evidence="12 13">NLcol2</strain>
    </source>
</reference>